<accession>A0A1Q9AJ37</accession>
<proteinExistence type="predicted"/>
<dbReference type="RefSeq" id="WP_245294728.1">
    <property type="nucleotide sequence ID" value="NZ_MKIO01000029.1"/>
</dbReference>
<organism evidence="2 3">
    <name type="scientific">Xaviernesmea rhizosphaerae</name>
    <dbReference type="NCBI Taxonomy" id="1672749"/>
    <lineage>
        <taxon>Bacteria</taxon>
        <taxon>Pseudomonadati</taxon>
        <taxon>Pseudomonadota</taxon>
        <taxon>Alphaproteobacteria</taxon>
        <taxon>Hyphomicrobiales</taxon>
        <taxon>Rhizobiaceae</taxon>
        <taxon>Rhizobium/Agrobacterium group</taxon>
        <taxon>Xaviernesmea</taxon>
    </lineage>
</organism>
<sequence length="136" mass="14404">MANTHNAAGATPSRFARPHLARPHSLISLLALSLALVSSAGCTTETGPRTPQPAYTAAMLRTAPTNVYPVIEGKLPAATTQMTNDEAAAQQARLSALSKQRAGGQISEAEYERRRKALTNLAETHGQATLDEIGRE</sequence>
<dbReference type="EMBL" id="MKIO01000029">
    <property type="protein sequence ID" value="OLP55241.1"/>
    <property type="molecule type" value="Genomic_DNA"/>
</dbReference>
<feature type="chain" id="PRO_5013317091" description="SHOCT domain-containing protein" evidence="1">
    <location>
        <begin position="41"/>
        <end position="136"/>
    </location>
</feature>
<gene>
    <name evidence="2" type="ORF">BJF92_21935</name>
</gene>
<evidence type="ECO:0000313" key="2">
    <source>
        <dbReference type="EMBL" id="OLP55241.1"/>
    </source>
</evidence>
<name>A0A1Q9AJ37_9HYPH</name>
<dbReference type="STRING" id="1672749.BJF92_21935"/>
<feature type="signal peptide" evidence="1">
    <location>
        <begin position="1"/>
        <end position="40"/>
    </location>
</feature>
<evidence type="ECO:0000313" key="3">
    <source>
        <dbReference type="Proteomes" id="UP000186143"/>
    </source>
</evidence>
<evidence type="ECO:0000256" key="1">
    <source>
        <dbReference type="SAM" id="SignalP"/>
    </source>
</evidence>
<reference evidence="2 3" key="1">
    <citation type="submission" date="2016-09" db="EMBL/GenBank/DDBJ databases">
        <title>Rhizobium sp. nov., a novel species isolated from the rice rhizosphere.</title>
        <authorList>
            <person name="Zhao J."/>
            <person name="Zhang X."/>
        </authorList>
    </citation>
    <scope>NUCLEOTIDE SEQUENCE [LARGE SCALE GENOMIC DNA]</scope>
    <source>
        <strain evidence="2 3">MH17</strain>
    </source>
</reference>
<protein>
    <recommendedName>
        <fullName evidence="4">SHOCT domain-containing protein</fullName>
    </recommendedName>
</protein>
<comment type="caution">
    <text evidence="2">The sequence shown here is derived from an EMBL/GenBank/DDBJ whole genome shotgun (WGS) entry which is preliminary data.</text>
</comment>
<dbReference type="Proteomes" id="UP000186143">
    <property type="component" value="Unassembled WGS sequence"/>
</dbReference>
<dbReference type="AlphaFoldDB" id="A0A1Q9AJ37"/>
<evidence type="ECO:0008006" key="4">
    <source>
        <dbReference type="Google" id="ProtNLM"/>
    </source>
</evidence>
<keyword evidence="1" id="KW-0732">Signal</keyword>